<keyword evidence="1" id="KW-0418">Kinase</keyword>
<accession>A0A7W5AV06</accession>
<comment type="caution">
    <text evidence="1">The sequence shown here is derived from an EMBL/GenBank/DDBJ whole genome shotgun (WGS) entry which is preliminary data.</text>
</comment>
<proteinExistence type="predicted"/>
<organism evidence="1 2">
    <name type="scientific">Paenibacillus phyllosphaerae</name>
    <dbReference type="NCBI Taxonomy" id="274593"/>
    <lineage>
        <taxon>Bacteria</taxon>
        <taxon>Bacillati</taxon>
        <taxon>Bacillota</taxon>
        <taxon>Bacilli</taxon>
        <taxon>Bacillales</taxon>
        <taxon>Paenibacillaceae</taxon>
        <taxon>Paenibacillus</taxon>
    </lineage>
</organism>
<dbReference type="Proteomes" id="UP000570361">
    <property type="component" value="Unassembled WGS sequence"/>
</dbReference>
<reference evidence="1 2" key="1">
    <citation type="submission" date="2020-08" db="EMBL/GenBank/DDBJ databases">
        <title>Genomic Encyclopedia of Type Strains, Phase III (KMG-III): the genomes of soil and plant-associated and newly described type strains.</title>
        <authorList>
            <person name="Whitman W."/>
        </authorList>
    </citation>
    <scope>NUCLEOTIDE SEQUENCE [LARGE SCALE GENOMIC DNA]</scope>
    <source>
        <strain evidence="1 2">CECT 5862</strain>
    </source>
</reference>
<dbReference type="GO" id="GO:0004674">
    <property type="term" value="F:protein serine/threonine kinase activity"/>
    <property type="evidence" value="ECO:0007669"/>
    <property type="project" value="UniProtKB-EC"/>
</dbReference>
<gene>
    <name evidence="1" type="ORF">FHS18_000709</name>
</gene>
<dbReference type="RefSeq" id="WP_183596986.1">
    <property type="nucleotide sequence ID" value="NZ_JACHXK010000001.1"/>
</dbReference>
<dbReference type="AlphaFoldDB" id="A0A7W5AV06"/>
<protein>
    <submittedName>
        <fullName evidence="1">Serine/threonine-protein kinase RsbT</fullName>
        <ecNumber evidence="1">2.7.11.1</ecNumber>
    </submittedName>
</protein>
<evidence type="ECO:0000313" key="1">
    <source>
        <dbReference type="EMBL" id="MBB3108681.1"/>
    </source>
</evidence>
<evidence type="ECO:0000313" key="2">
    <source>
        <dbReference type="Proteomes" id="UP000570361"/>
    </source>
</evidence>
<dbReference type="EC" id="2.7.11.1" evidence="1"/>
<keyword evidence="2" id="KW-1185">Reference proteome</keyword>
<dbReference type="EMBL" id="JACHXK010000001">
    <property type="protein sequence ID" value="MBB3108681.1"/>
    <property type="molecule type" value="Genomic_DNA"/>
</dbReference>
<keyword evidence="1" id="KW-0808">Transferase</keyword>
<name>A0A7W5AV06_9BACL</name>
<sequence length="132" mass="15278">MEMLHIRDWTDAIHARQRGRELAAKLGFGLVDQTIVAYTISELALKLIQFPEKGHMVIRKLQRSKEESDTGIEVRMYEHYRGKSRLNSFWAEQLVDDLELILDPSRGNVVLFRKWRLGPLRVGSPIYAAGEE</sequence>